<organism evidence="1 2">
    <name type="scientific">Haloferax litoreum</name>
    <dbReference type="NCBI Taxonomy" id="2666140"/>
    <lineage>
        <taxon>Archaea</taxon>
        <taxon>Methanobacteriati</taxon>
        <taxon>Methanobacteriota</taxon>
        <taxon>Stenosarchaea group</taxon>
        <taxon>Halobacteria</taxon>
        <taxon>Halobacteriales</taxon>
        <taxon>Haloferacaceae</taxon>
        <taxon>Haloferax</taxon>
    </lineage>
</organism>
<sequence length="51" mass="5466">MRACIRHVRDEGAGHIVVGILVGPPDTIHELEELADEVVCLKAPSNFMAVG</sequence>
<dbReference type="Gene3D" id="3.40.50.2020">
    <property type="match status" value="1"/>
</dbReference>
<dbReference type="AlphaFoldDB" id="A0A6A8GJX1"/>
<dbReference type="InterPro" id="IPR029057">
    <property type="entry name" value="PRTase-like"/>
</dbReference>
<dbReference type="Proteomes" id="UP000439022">
    <property type="component" value="Unassembled WGS sequence"/>
</dbReference>
<reference evidence="1 2" key="1">
    <citation type="submission" date="2019-11" db="EMBL/GenBank/DDBJ databases">
        <title>Whole genome sequence of Haloferax sp. MBLA0076.</title>
        <authorList>
            <person name="Seo M.-J."/>
            <person name="Cho E.-S."/>
        </authorList>
    </citation>
    <scope>NUCLEOTIDE SEQUENCE [LARGE SCALE GENOMIC DNA]</scope>
    <source>
        <strain evidence="1 2">MBLA0076</strain>
    </source>
</reference>
<keyword evidence="2" id="KW-1185">Reference proteome</keyword>
<protein>
    <submittedName>
        <fullName evidence="1">Uncharacterized protein</fullName>
    </submittedName>
</protein>
<proteinExistence type="predicted"/>
<evidence type="ECO:0000313" key="1">
    <source>
        <dbReference type="EMBL" id="MRX23578.1"/>
    </source>
</evidence>
<gene>
    <name evidence="1" type="ORF">GJR96_16665</name>
</gene>
<accession>A0A6A8GJX1</accession>
<name>A0A6A8GJX1_9EURY</name>
<dbReference type="EMBL" id="WKJO01000002">
    <property type="protein sequence ID" value="MRX23578.1"/>
    <property type="molecule type" value="Genomic_DNA"/>
</dbReference>
<dbReference type="SUPFAM" id="SSF53271">
    <property type="entry name" value="PRTase-like"/>
    <property type="match status" value="1"/>
</dbReference>
<evidence type="ECO:0000313" key="2">
    <source>
        <dbReference type="Proteomes" id="UP000439022"/>
    </source>
</evidence>
<comment type="caution">
    <text evidence="1">The sequence shown here is derived from an EMBL/GenBank/DDBJ whole genome shotgun (WGS) entry which is preliminary data.</text>
</comment>